<evidence type="ECO:0000313" key="4">
    <source>
        <dbReference type="EMBL" id="KRM55257.1"/>
    </source>
</evidence>
<keyword evidence="2" id="KW-0812">Transmembrane</keyword>
<dbReference type="EMBL" id="AYYO01000026">
    <property type="protein sequence ID" value="KRM55257.1"/>
    <property type="molecule type" value="Genomic_DNA"/>
</dbReference>
<evidence type="ECO:0000259" key="3">
    <source>
        <dbReference type="Pfam" id="PF03816"/>
    </source>
</evidence>
<dbReference type="Proteomes" id="UP000051679">
    <property type="component" value="Unassembled WGS sequence"/>
</dbReference>
<evidence type="ECO:0000256" key="2">
    <source>
        <dbReference type="SAM" id="Phobius"/>
    </source>
</evidence>
<proteinExistence type="inferred from homology"/>
<evidence type="ECO:0000256" key="1">
    <source>
        <dbReference type="ARBA" id="ARBA00006068"/>
    </source>
</evidence>
<dbReference type="Gene3D" id="3.40.630.190">
    <property type="entry name" value="LCP protein"/>
    <property type="match status" value="1"/>
</dbReference>
<dbReference type="PANTHER" id="PTHR33392:SF6">
    <property type="entry name" value="POLYISOPRENYL-TEICHOIC ACID--PEPTIDOGLYCAN TEICHOIC ACID TRANSFERASE TAGU"/>
    <property type="match status" value="1"/>
</dbReference>
<keyword evidence="2" id="KW-1133">Transmembrane helix</keyword>
<reference evidence="4 5" key="1">
    <citation type="journal article" date="2015" name="Genome Announc.">
        <title>Expanding the biotechnology potential of lactobacilli through comparative genomics of 213 strains and associated genera.</title>
        <authorList>
            <person name="Sun Z."/>
            <person name="Harris H.M."/>
            <person name="McCann A."/>
            <person name="Guo C."/>
            <person name="Argimon S."/>
            <person name="Zhang W."/>
            <person name="Yang X."/>
            <person name="Jeffery I.B."/>
            <person name="Cooney J.C."/>
            <person name="Kagawa T.F."/>
            <person name="Liu W."/>
            <person name="Song Y."/>
            <person name="Salvetti E."/>
            <person name="Wrobel A."/>
            <person name="Rasinkangas P."/>
            <person name="Parkhill J."/>
            <person name="Rea M.C."/>
            <person name="O'Sullivan O."/>
            <person name="Ritari J."/>
            <person name="Douillard F.P."/>
            <person name="Paul Ross R."/>
            <person name="Yang R."/>
            <person name="Briner A.E."/>
            <person name="Felis G.E."/>
            <person name="de Vos W.M."/>
            <person name="Barrangou R."/>
            <person name="Klaenhammer T.R."/>
            <person name="Caufield P.W."/>
            <person name="Cui Y."/>
            <person name="Zhang H."/>
            <person name="O'Toole P.W."/>
        </authorList>
    </citation>
    <scope>NUCLEOTIDE SEQUENCE [LARGE SCALE GENOMIC DNA]</scope>
    <source>
        <strain evidence="4 5">DSM 20505</strain>
    </source>
</reference>
<comment type="caution">
    <text evidence="4">The sequence shown here is derived from an EMBL/GenBank/DDBJ whole genome shotgun (WGS) entry which is preliminary data.</text>
</comment>
<dbReference type="OrthoDB" id="27330at2"/>
<dbReference type="PANTHER" id="PTHR33392">
    <property type="entry name" value="POLYISOPRENYL-TEICHOIC ACID--PEPTIDOGLYCAN TEICHOIC ACID TRANSFERASE TAGU"/>
    <property type="match status" value="1"/>
</dbReference>
<keyword evidence="2" id="KW-0472">Membrane</keyword>
<dbReference type="InterPro" id="IPR050922">
    <property type="entry name" value="LytR/CpsA/Psr_CW_biosynth"/>
</dbReference>
<dbReference type="PATRIC" id="fig|1291052.5.peg.1527"/>
<feature type="domain" description="Cell envelope-related transcriptional attenuator" evidence="3">
    <location>
        <begin position="72"/>
        <end position="214"/>
    </location>
</feature>
<dbReference type="AlphaFoldDB" id="A0A0R1ZU40"/>
<dbReference type="NCBIfam" id="TIGR00350">
    <property type="entry name" value="lytR_cpsA_psr"/>
    <property type="match status" value="1"/>
</dbReference>
<evidence type="ECO:0000313" key="5">
    <source>
        <dbReference type="Proteomes" id="UP000051679"/>
    </source>
</evidence>
<keyword evidence="5" id="KW-1185">Reference proteome</keyword>
<dbReference type="Pfam" id="PF03816">
    <property type="entry name" value="LytR_cpsA_psr"/>
    <property type="match status" value="1"/>
</dbReference>
<organism evidence="4 5">
    <name type="scientific">Lacticaseibacillus sharpeae JCM 1186 = DSM 20505</name>
    <dbReference type="NCBI Taxonomy" id="1291052"/>
    <lineage>
        <taxon>Bacteria</taxon>
        <taxon>Bacillati</taxon>
        <taxon>Bacillota</taxon>
        <taxon>Bacilli</taxon>
        <taxon>Lactobacillales</taxon>
        <taxon>Lactobacillaceae</taxon>
        <taxon>Lacticaseibacillus</taxon>
    </lineage>
</organism>
<protein>
    <submittedName>
        <fullName evidence="4">LytR family transcriptional regulator</fullName>
    </submittedName>
</protein>
<name>A0A0R1ZU40_9LACO</name>
<dbReference type="InterPro" id="IPR004474">
    <property type="entry name" value="LytR_CpsA_psr"/>
</dbReference>
<dbReference type="RefSeq" id="WP_054680754.1">
    <property type="nucleotide sequence ID" value="NZ_AYYO01000026.1"/>
</dbReference>
<dbReference type="STRING" id="1291052.FC18_GL001505"/>
<comment type="similarity">
    <text evidence="1">Belongs to the LytR/CpsA/Psr (LCP) family.</text>
</comment>
<sequence length="294" mass="31963">MKKIILRIVAVLVVAIIGVGGYVYYRVHNAASQISSWDKNKASEDATNSGKPVTYLLMGADTGALGRSYKGRTDTMMVVVLNPKTRTTTMVSIPRDTKIEIDDVPVKINAAYSYGSSTSAVDAVEKLADIKIDGYLLVNMGGLEKLVNAVGGVTVTSPLTFSYRGKSFAKNQSYNLNGADALRFSQMRYDDPDGDYGRQRRQQLVISAIIAKVKDHPTQVLSGKFLNAVSDNLRTDISLSSIKDLALKYKSAAGAINMDQMRGKGKQINGSDFEVQPKSEITRIHKVITTAQGK</sequence>
<gene>
    <name evidence="4" type="ORF">FC18_GL001505</name>
</gene>
<feature type="transmembrane region" description="Helical" evidence="2">
    <location>
        <begin position="5"/>
        <end position="25"/>
    </location>
</feature>
<accession>A0A0R1ZU40</accession>